<feature type="compositionally biased region" description="Basic and acidic residues" evidence="1">
    <location>
        <begin position="663"/>
        <end position="683"/>
    </location>
</feature>
<evidence type="ECO:0000313" key="5">
    <source>
        <dbReference type="Proteomes" id="UP001342314"/>
    </source>
</evidence>
<keyword evidence="5" id="KW-1185">Reference proteome</keyword>
<dbReference type="EMBL" id="BQKY01000012">
    <property type="protein sequence ID" value="GJN93001.1"/>
    <property type="molecule type" value="Genomic_DNA"/>
</dbReference>
<feature type="compositionally biased region" description="Low complexity" evidence="1">
    <location>
        <begin position="957"/>
        <end position="970"/>
    </location>
</feature>
<organism evidence="4 5">
    <name type="scientific">Rhodotorula paludigena</name>
    <dbReference type="NCBI Taxonomy" id="86838"/>
    <lineage>
        <taxon>Eukaryota</taxon>
        <taxon>Fungi</taxon>
        <taxon>Dikarya</taxon>
        <taxon>Basidiomycota</taxon>
        <taxon>Pucciniomycotina</taxon>
        <taxon>Microbotryomycetes</taxon>
        <taxon>Sporidiobolales</taxon>
        <taxon>Sporidiobolaceae</taxon>
        <taxon>Rhodotorula</taxon>
    </lineage>
</organism>
<dbReference type="AlphaFoldDB" id="A0AAV5GK65"/>
<dbReference type="EMBL" id="BQKY01000012">
    <property type="protein sequence ID" value="GJN92997.1"/>
    <property type="molecule type" value="Genomic_DNA"/>
</dbReference>
<feature type="compositionally biased region" description="Low complexity" evidence="1">
    <location>
        <begin position="620"/>
        <end position="645"/>
    </location>
</feature>
<feature type="region of interest" description="Disordered" evidence="1">
    <location>
        <begin position="801"/>
        <end position="1100"/>
    </location>
</feature>
<evidence type="ECO:0000313" key="4">
    <source>
        <dbReference type="EMBL" id="GJN93005.1"/>
    </source>
</evidence>
<feature type="compositionally biased region" description="Low complexity" evidence="1">
    <location>
        <begin position="835"/>
        <end position="857"/>
    </location>
</feature>
<feature type="region of interest" description="Disordered" evidence="1">
    <location>
        <begin position="607"/>
        <end position="683"/>
    </location>
</feature>
<feature type="compositionally biased region" description="Low complexity" evidence="1">
    <location>
        <begin position="1050"/>
        <end position="1067"/>
    </location>
</feature>
<feature type="compositionally biased region" description="Basic and acidic residues" evidence="1">
    <location>
        <begin position="801"/>
        <end position="820"/>
    </location>
</feature>
<comment type="caution">
    <text evidence="4">The sequence shown here is derived from an EMBL/GenBank/DDBJ whole genome shotgun (WGS) entry which is preliminary data.</text>
</comment>
<gene>
    <name evidence="2" type="ORF">Rhopal_006042-T1</name>
    <name evidence="3" type="ORF">Rhopal_006046-T1</name>
    <name evidence="4" type="ORF">Rhopal_006050-T1</name>
</gene>
<evidence type="ECO:0000256" key="1">
    <source>
        <dbReference type="SAM" id="MobiDB-lite"/>
    </source>
</evidence>
<accession>A0AAV5GK65</accession>
<evidence type="ECO:0000313" key="2">
    <source>
        <dbReference type="EMBL" id="GJN92997.1"/>
    </source>
</evidence>
<dbReference type="Proteomes" id="UP001342314">
    <property type="component" value="Unassembled WGS sequence"/>
</dbReference>
<proteinExistence type="predicted"/>
<name>A0AAV5GK65_9BASI</name>
<evidence type="ECO:0000313" key="3">
    <source>
        <dbReference type="EMBL" id="GJN93001.1"/>
    </source>
</evidence>
<dbReference type="EMBL" id="BQKY01000012">
    <property type="protein sequence ID" value="GJN93005.1"/>
    <property type="molecule type" value="Genomic_DNA"/>
</dbReference>
<sequence>MAKAPAGKKVKAAPAPEHERIVNELAALRVTQRTIRVPFSTVRVSPLNPRSKQAARDRGDLVFATALEAALETFVEGFENPYLDDAAAVGAEPAQSADKTTSPKHLFRPALHPCTAVISPAAFSGATDLDEATRSIRQLAGGSNEVLYLDKPTLTRLGLYTPKSPPKLEILAGQGRLYATEHFWATAGKSAKTEPDVYLHVYLPAVLDKEELVRELVVTSNEETARRPNDPVSYFNLVWPASIDSLTGTAAVKAVSSSLELIKSLKNQNPSDEQVLSGLALLHGTALRKAFRAVKTDARHPKQFLTDSYLATAELNLHKDALSRRFCAAGAASVAPLWWQAVKPFAAVFESLYDASELLVRLDPNSRSWKQDAGYSFLTRVTSEMVFPVLFDEEDNVFIKEMSDADWALFVRQSFKRIKGHKKSEKARLASATGLSALVNANAHVKCLTSPLVLKAFTEISADAQAWGYLPSPDVEGEVIWKLPLPHHTIDLFVRKYNFVISFVLEKMAKAEGSSLKVTNTTLPLVDRLEKDAKLTREVASAVIAAAFPPPADFIGSTLRRLKDFSYENLNNQIRVIDALAELPWTQSDVKTPYVQEIIKLSGFDPAKATAPARPKRAKAAAGAAAPVAAPAAGSPPDSSDGADSSADERDEEEDDDAAKAQPQERKGKMKQTKEERRAVEKKVPNSADQYFLLEADVKGNRVVKSAEYVDSEDDDSASDHSGSSDIVEIIELPKLRAEAFDNSGATAALHLVSHLLGCEVPADTRAALESVLETSTLADVVARAEAMAHSVRTSWSVADRRLAREHSSQVVVKTERDVGEGGSGNPAPTSSGVATTLPASSAAAATPARDTPSPSSQAADPPGVDTPAAQADAVLSGPASNKASQDSDDGAGQLDGEQRGGDDEEGDEFMKEFLAEQEDDVRELGTSGAAEERALDETDDNAVADAGSTRGGSPLSAVDVTSSQSSSAAEGGPDDELERALEQASSRETLVPATSGLPGRNGKPVAAKTPTNKKPPASPSRMLPARSAAPRPSIGAPPSRAPAAGTKKGVAQASAATSAPSGGSIAKRQRPPSGTPGVPDFLQNFKDPFAEPAHKKKKQ</sequence>
<protein>
    <submittedName>
        <fullName evidence="4">Uncharacterized protein</fullName>
    </submittedName>
</protein>
<reference evidence="4 5" key="1">
    <citation type="submission" date="2021-12" db="EMBL/GenBank/DDBJ databases">
        <title>High titer production of polyol ester of fatty acids by Rhodotorula paludigena BS15 towards product separation-free biomass refinery.</title>
        <authorList>
            <person name="Mano J."/>
            <person name="Ono H."/>
            <person name="Tanaka T."/>
            <person name="Naito K."/>
            <person name="Sushida H."/>
            <person name="Ike M."/>
            <person name="Tokuyasu K."/>
            <person name="Kitaoka M."/>
        </authorList>
    </citation>
    <scope>NUCLEOTIDE SEQUENCE [LARGE SCALE GENOMIC DNA]</scope>
    <source>
        <strain evidence="4 5">BS15</strain>
    </source>
</reference>